<sequence length="104" mass="11102">MAAPHQKFEGKASRPVVACTAVVLTRITPGPEYSAWRALSKLRDQTATCRGRVSRSGRAGIPAYTSKTVLRRSRALDTVETAGQHCDLPESALQTATAPPGLAR</sequence>
<protein>
    <recommendedName>
        <fullName evidence="3">Transposase</fullName>
    </recommendedName>
</protein>
<reference evidence="2" key="1">
    <citation type="journal article" date="2019" name="Int. J. Syst. Evol. Microbiol.">
        <title>The Global Catalogue of Microorganisms (GCM) 10K type strain sequencing project: providing services to taxonomists for standard genome sequencing and annotation.</title>
        <authorList>
            <consortium name="The Broad Institute Genomics Platform"/>
            <consortium name="The Broad Institute Genome Sequencing Center for Infectious Disease"/>
            <person name="Wu L."/>
            <person name="Ma J."/>
        </authorList>
    </citation>
    <scope>NUCLEOTIDE SEQUENCE [LARGE SCALE GENOMIC DNA]</scope>
    <source>
        <strain evidence="2">JCM 3272</strain>
    </source>
</reference>
<comment type="caution">
    <text evidence="1">The sequence shown here is derived from an EMBL/GenBank/DDBJ whole genome shotgun (WGS) entry which is preliminary data.</text>
</comment>
<gene>
    <name evidence="1" type="ORF">GCM10010170_086230</name>
</gene>
<dbReference type="Proteomes" id="UP001501444">
    <property type="component" value="Unassembled WGS sequence"/>
</dbReference>
<organism evidence="1 2">
    <name type="scientific">Dactylosporangium salmoneum</name>
    <dbReference type="NCBI Taxonomy" id="53361"/>
    <lineage>
        <taxon>Bacteria</taxon>
        <taxon>Bacillati</taxon>
        <taxon>Actinomycetota</taxon>
        <taxon>Actinomycetes</taxon>
        <taxon>Micromonosporales</taxon>
        <taxon>Micromonosporaceae</taxon>
        <taxon>Dactylosporangium</taxon>
    </lineage>
</organism>
<keyword evidence="2" id="KW-1185">Reference proteome</keyword>
<name>A0ABP5UHT5_9ACTN</name>
<evidence type="ECO:0008006" key="3">
    <source>
        <dbReference type="Google" id="ProtNLM"/>
    </source>
</evidence>
<evidence type="ECO:0000313" key="2">
    <source>
        <dbReference type="Proteomes" id="UP001501444"/>
    </source>
</evidence>
<proteinExistence type="predicted"/>
<evidence type="ECO:0000313" key="1">
    <source>
        <dbReference type="EMBL" id="GAA2379504.1"/>
    </source>
</evidence>
<accession>A0ABP5UHT5</accession>
<dbReference type="EMBL" id="BAAARV010000086">
    <property type="protein sequence ID" value="GAA2379504.1"/>
    <property type="molecule type" value="Genomic_DNA"/>
</dbReference>